<dbReference type="Proteomes" id="UP000809910">
    <property type="component" value="Unassembled WGS sequence"/>
</dbReference>
<comment type="caution">
    <text evidence="1">The sequence shown here is derived from an EMBL/GenBank/DDBJ whole genome shotgun (WGS) entry which is preliminary data.</text>
</comment>
<dbReference type="EMBL" id="JADWVN010000007">
    <property type="protein sequence ID" value="MBL7525791.1"/>
    <property type="molecule type" value="Genomic_DNA"/>
</dbReference>
<keyword evidence="2" id="KW-1185">Reference proteome</keyword>
<sequence>MIEHTSKLKAKKQDLTPRWTPWKKETDFPNKNYSSLSEEKKLIILVTLQSLIEQGFDLYFENKSNNTSDPLKWFDPTLKSLDYSLEENTGSIVNEDPWLLLDQASQFLKCPKDQLFLFSVEDDKDFNIRDVMDHVNIAMLLLHQLNCRNK</sequence>
<reference evidence="1 2" key="1">
    <citation type="submission" date="2020-12" db="EMBL/GenBank/DDBJ databases">
        <title>WGS of Legionella: environmental sample.</title>
        <authorList>
            <person name="Cristino S."/>
            <person name="Girolamini L."/>
            <person name="Salaris S."/>
            <person name="Pascale M.R."/>
            <person name="Mazzotta M."/>
            <person name="Orsini M."/>
            <person name="Grottola A."/>
        </authorList>
    </citation>
    <scope>NUCLEOTIDE SEQUENCE [LARGE SCALE GENOMIC DNA]</scope>
    <source>
        <strain evidence="1 2">30cs62</strain>
    </source>
</reference>
<dbReference type="RefSeq" id="WP_203109302.1">
    <property type="nucleotide sequence ID" value="NZ_JADOBG010000010.1"/>
</dbReference>
<proteinExistence type="predicted"/>
<evidence type="ECO:0000313" key="1">
    <source>
        <dbReference type="EMBL" id="MBL7525791.1"/>
    </source>
</evidence>
<protein>
    <submittedName>
        <fullName evidence="1">Uncharacterized protein</fullName>
    </submittedName>
</protein>
<accession>A0ABS1W8V6</accession>
<evidence type="ECO:0000313" key="2">
    <source>
        <dbReference type="Proteomes" id="UP000809910"/>
    </source>
</evidence>
<organism evidence="1 2">
    <name type="scientific">Legionella bononiensis</name>
    <dbReference type="NCBI Taxonomy" id="2793102"/>
    <lineage>
        <taxon>Bacteria</taxon>
        <taxon>Pseudomonadati</taxon>
        <taxon>Pseudomonadota</taxon>
        <taxon>Gammaproteobacteria</taxon>
        <taxon>Legionellales</taxon>
        <taxon>Legionellaceae</taxon>
        <taxon>Legionella</taxon>
    </lineage>
</organism>
<name>A0ABS1W8V6_9GAMM</name>
<gene>
    <name evidence="1" type="ORF">I5282_04285</name>
</gene>